<name>A0AAD9Z9G5_9LECA</name>
<dbReference type="PANTHER" id="PTHR12304:SF4">
    <property type="entry name" value="URIDINE NUCLEOSIDASE"/>
    <property type="match status" value="1"/>
</dbReference>
<dbReference type="InterPro" id="IPR023186">
    <property type="entry name" value="IUNH"/>
</dbReference>
<reference evidence="5" key="1">
    <citation type="submission" date="2022-11" db="EMBL/GenBank/DDBJ databases">
        <title>Chromosomal genome sequence assembly and mating type (MAT) locus characterization of the leprose asexual lichenized fungus Lepraria neglecta (Nyl.) Erichsen.</title>
        <authorList>
            <person name="Allen J.L."/>
            <person name="Pfeffer B."/>
        </authorList>
    </citation>
    <scope>NUCLEOTIDE SEQUENCE</scope>
    <source>
        <strain evidence="5">Allen 5258</strain>
    </source>
</reference>
<dbReference type="GO" id="GO:0006152">
    <property type="term" value="P:purine nucleoside catabolic process"/>
    <property type="evidence" value="ECO:0007669"/>
    <property type="project" value="TreeGrafter"/>
</dbReference>
<dbReference type="GO" id="GO:0005829">
    <property type="term" value="C:cytosol"/>
    <property type="evidence" value="ECO:0007669"/>
    <property type="project" value="TreeGrafter"/>
</dbReference>
<accession>A0AAD9Z9G5</accession>
<dbReference type="EMBL" id="JASNWA010000006">
    <property type="protein sequence ID" value="KAK3174094.1"/>
    <property type="molecule type" value="Genomic_DNA"/>
</dbReference>
<dbReference type="GO" id="GO:0008477">
    <property type="term" value="F:purine nucleosidase activity"/>
    <property type="evidence" value="ECO:0007669"/>
    <property type="project" value="TreeGrafter"/>
</dbReference>
<organism evidence="5 6">
    <name type="scientific">Lepraria neglecta</name>
    <dbReference type="NCBI Taxonomy" id="209136"/>
    <lineage>
        <taxon>Eukaryota</taxon>
        <taxon>Fungi</taxon>
        <taxon>Dikarya</taxon>
        <taxon>Ascomycota</taxon>
        <taxon>Pezizomycotina</taxon>
        <taxon>Lecanoromycetes</taxon>
        <taxon>OSLEUM clade</taxon>
        <taxon>Lecanoromycetidae</taxon>
        <taxon>Lecanorales</taxon>
        <taxon>Lecanorineae</taxon>
        <taxon>Stereocaulaceae</taxon>
        <taxon>Lepraria</taxon>
    </lineage>
</organism>
<dbReference type="InterPro" id="IPR001910">
    <property type="entry name" value="Inosine/uridine_hydrolase_dom"/>
</dbReference>
<evidence type="ECO:0000313" key="6">
    <source>
        <dbReference type="Proteomes" id="UP001276659"/>
    </source>
</evidence>
<evidence type="ECO:0000259" key="4">
    <source>
        <dbReference type="Pfam" id="PF01156"/>
    </source>
</evidence>
<dbReference type="PANTHER" id="PTHR12304">
    <property type="entry name" value="INOSINE-URIDINE PREFERRING NUCLEOSIDE HYDROLASE"/>
    <property type="match status" value="1"/>
</dbReference>
<evidence type="ECO:0000313" key="5">
    <source>
        <dbReference type="EMBL" id="KAK3174094.1"/>
    </source>
</evidence>
<feature type="domain" description="Inosine/uridine-preferring nucleoside hydrolase" evidence="4">
    <location>
        <begin position="2"/>
        <end position="202"/>
    </location>
</feature>
<keyword evidence="3" id="KW-0326">Glycosidase</keyword>
<dbReference type="Pfam" id="PF01156">
    <property type="entry name" value="IU_nuc_hydro"/>
    <property type="match status" value="1"/>
</dbReference>
<keyword evidence="6" id="KW-1185">Reference proteome</keyword>
<proteinExistence type="inferred from homology"/>
<protein>
    <recommendedName>
        <fullName evidence="4">Inosine/uridine-preferring nucleoside hydrolase domain-containing protein</fullName>
    </recommendedName>
</protein>
<dbReference type="AlphaFoldDB" id="A0AAD9Z9G5"/>
<evidence type="ECO:0000256" key="1">
    <source>
        <dbReference type="ARBA" id="ARBA00009176"/>
    </source>
</evidence>
<comment type="similarity">
    <text evidence="1">Belongs to the IUNH family.</text>
</comment>
<evidence type="ECO:0000256" key="2">
    <source>
        <dbReference type="ARBA" id="ARBA00022801"/>
    </source>
</evidence>
<comment type="caution">
    <text evidence="5">The sequence shown here is derived from an EMBL/GenBank/DDBJ whole genome shotgun (WGS) entry which is preliminary data.</text>
</comment>
<dbReference type="InterPro" id="IPR036452">
    <property type="entry name" value="Ribo_hydro-like"/>
</dbReference>
<dbReference type="Proteomes" id="UP001276659">
    <property type="component" value="Unassembled WGS sequence"/>
</dbReference>
<evidence type="ECO:0000256" key="3">
    <source>
        <dbReference type="ARBA" id="ARBA00023295"/>
    </source>
</evidence>
<keyword evidence="2" id="KW-0378">Hydrolase</keyword>
<gene>
    <name evidence="5" type="ORF">OEA41_001338</name>
</gene>
<sequence>MVQKIKGLSIMGGAIGNGFTDAPMGHVRGEGERFGNYTRYAEFNIYCDPEAARSIFSNPKLAAKTTLITLDLTHQVLANLEVQQLLAGDPLAPRSTPYCLNLRQLFHQILVFFAHTYRDVFGLSKGPPLHDPLAVATLLDGLSEVIGFDDRGGERWHVNVVTDGLHSDLDSERGEVGRTVITKAEEGGVRIPRGVDVHRFWELVEQCMQRAEQAISP</sequence>
<dbReference type="SUPFAM" id="SSF53590">
    <property type="entry name" value="Nucleoside hydrolase"/>
    <property type="match status" value="1"/>
</dbReference>
<dbReference type="Gene3D" id="3.90.245.10">
    <property type="entry name" value="Ribonucleoside hydrolase-like"/>
    <property type="match status" value="1"/>
</dbReference>